<evidence type="ECO:0008006" key="8">
    <source>
        <dbReference type="Google" id="ProtNLM"/>
    </source>
</evidence>
<dbReference type="Pfam" id="PF06400">
    <property type="entry name" value="Alpha-2-MRAP_N"/>
    <property type="match status" value="1"/>
</dbReference>
<proteinExistence type="predicted"/>
<feature type="region of interest" description="Disordered" evidence="2">
    <location>
        <begin position="24"/>
        <end position="87"/>
    </location>
</feature>
<dbReference type="InterPro" id="IPR009066">
    <property type="entry name" value="MG_RAP_rcpt_1"/>
</dbReference>
<dbReference type="InterPro" id="IPR010483">
    <property type="entry name" value="Alpha_2_MRAP_C"/>
</dbReference>
<dbReference type="InterPro" id="IPR036744">
    <property type="entry name" value="RAP_sf"/>
</dbReference>
<protein>
    <recommendedName>
        <fullName evidence="8">Alpha-2-macroglobulin receptor-associated protein</fullName>
    </recommendedName>
</protein>
<feature type="domain" description="Alpha-2-macroglobulin RAP C-terminal" evidence="5">
    <location>
        <begin position="183"/>
        <end position="400"/>
    </location>
</feature>
<reference evidence="6" key="1">
    <citation type="submission" date="2021-01" db="UniProtKB">
        <authorList>
            <consortium name="EnsemblMetazoa"/>
        </authorList>
    </citation>
    <scope>IDENTIFICATION</scope>
</reference>
<feature type="chain" id="PRO_5029752592" description="Alpha-2-macroglobulin receptor-associated protein" evidence="3">
    <location>
        <begin position="20"/>
        <end position="400"/>
    </location>
</feature>
<dbReference type="SUPFAM" id="SSF47045">
    <property type="entry name" value="RAP domain-like"/>
    <property type="match status" value="3"/>
</dbReference>
<keyword evidence="7" id="KW-1185">Reference proteome</keyword>
<evidence type="ECO:0000256" key="2">
    <source>
        <dbReference type="SAM" id="MobiDB-lite"/>
    </source>
</evidence>
<dbReference type="Proteomes" id="UP000594260">
    <property type="component" value="Unplaced"/>
</dbReference>
<dbReference type="PANTHER" id="PTHR16560">
    <property type="entry name" value="ALPHA-2-MACROGLOBULIN RECEPTOR-ASSOCIATED PROTEIN"/>
    <property type="match status" value="1"/>
</dbReference>
<dbReference type="PANTHER" id="PTHR16560:SF2">
    <property type="entry name" value="ALPHA-2-MACROGLOBULIN RECEPTOR-ASSOCIATED PROTEIN"/>
    <property type="match status" value="1"/>
</dbReference>
<dbReference type="InParanoid" id="A0A7M7MG96"/>
<evidence type="ECO:0000259" key="5">
    <source>
        <dbReference type="Pfam" id="PF06401"/>
    </source>
</evidence>
<dbReference type="GO" id="GO:0008201">
    <property type="term" value="F:heparin binding"/>
    <property type="evidence" value="ECO:0007669"/>
    <property type="project" value="InterPro"/>
</dbReference>
<dbReference type="FunCoup" id="A0A7M7MG96">
    <property type="interactions" value="543"/>
</dbReference>
<organism evidence="6 7">
    <name type="scientific">Varroa destructor</name>
    <name type="common">Honeybee mite</name>
    <dbReference type="NCBI Taxonomy" id="109461"/>
    <lineage>
        <taxon>Eukaryota</taxon>
        <taxon>Metazoa</taxon>
        <taxon>Ecdysozoa</taxon>
        <taxon>Arthropoda</taxon>
        <taxon>Chelicerata</taxon>
        <taxon>Arachnida</taxon>
        <taxon>Acari</taxon>
        <taxon>Parasitiformes</taxon>
        <taxon>Mesostigmata</taxon>
        <taxon>Gamasina</taxon>
        <taxon>Dermanyssoidea</taxon>
        <taxon>Varroidae</taxon>
        <taxon>Varroa</taxon>
    </lineage>
</organism>
<feature type="signal peptide" evidence="3">
    <location>
        <begin position="1"/>
        <end position="19"/>
    </location>
</feature>
<dbReference type="OMA" id="KHEKMER"/>
<dbReference type="GeneID" id="111249683"/>
<evidence type="ECO:0000259" key="4">
    <source>
        <dbReference type="Pfam" id="PF06400"/>
    </source>
</evidence>
<dbReference type="GO" id="GO:0048019">
    <property type="term" value="F:receptor antagonist activity"/>
    <property type="evidence" value="ECO:0007669"/>
    <property type="project" value="InterPro"/>
</dbReference>
<feature type="compositionally biased region" description="Basic and acidic residues" evidence="2">
    <location>
        <begin position="255"/>
        <end position="271"/>
    </location>
</feature>
<accession>A0A7M7MG96</accession>
<evidence type="ECO:0000313" key="6">
    <source>
        <dbReference type="EnsemblMetazoa" id="XP_022659625"/>
    </source>
</evidence>
<feature type="compositionally biased region" description="Polar residues" evidence="2">
    <location>
        <begin position="54"/>
        <end position="65"/>
    </location>
</feature>
<feature type="domain" description="Alpha-2-macroglobulin receptor-associated protein" evidence="4">
    <location>
        <begin position="89"/>
        <end position="170"/>
    </location>
</feature>
<evidence type="ECO:0000256" key="1">
    <source>
        <dbReference type="SAM" id="Coils"/>
    </source>
</evidence>
<keyword evidence="1" id="KW-0175">Coiled coil</keyword>
<name>A0A7M7MG96_VARDE</name>
<dbReference type="Pfam" id="PF06401">
    <property type="entry name" value="Alpha-2-MRAP_C"/>
    <property type="match status" value="1"/>
</dbReference>
<feature type="compositionally biased region" description="Basic and acidic residues" evidence="2">
    <location>
        <begin position="24"/>
        <end position="47"/>
    </location>
</feature>
<feature type="region of interest" description="Disordered" evidence="2">
    <location>
        <begin position="255"/>
        <end position="280"/>
    </location>
</feature>
<dbReference type="KEGG" id="vde:111249683"/>
<evidence type="ECO:0000256" key="3">
    <source>
        <dbReference type="SAM" id="SignalP"/>
    </source>
</evidence>
<feature type="coiled-coil region" evidence="1">
    <location>
        <begin position="329"/>
        <end position="389"/>
    </location>
</feature>
<dbReference type="OrthoDB" id="5817428at2759"/>
<dbReference type="InterPro" id="IPR038003">
    <property type="entry name" value="A2-macroglobuin_RAP"/>
</dbReference>
<dbReference type="GO" id="GO:0050750">
    <property type="term" value="F:low-density lipoprotein particle receptor binding"/>
    <property type="evidence" value="ECO:0007669"/>
    <property type="project" value="InterPro"/>
</dbReference>
<dbReference type="GO" id="GO:0048259">
    <property type="term" value="P:regulation of receptor-mediated endocytosis"/>
    <property type="evidence" value="ECO:0007669"/>
    <property type="project" value="TreeGrafter"/>
</dbReference>
<dbReference type="AlphaFoldDB" id="A0A7M7MG96"/>
<dbReference type="RefSeq" id="XP_022659625.1">
    <property type="nucleotide sequence ID" value="XM_022803890.1"/>
</dbReference>
<keyword evidence="3" id="KW-0732">Signal</keyword>
<sequence length="400" mass="46631">MRLLIVICLVLTTIECAAAGSGGKKKEFSKYSKEANEKLRPHHDPNKLKRATSHNRNANGENDTAVTGRPAENSSTDGYDGPPKNYSTSTERLFRMQKIQNIWQKGQKILNEMKLKALFHDLKTHDKREVEFKKIKARGKDKDGLQEAGLRAQLSAIVESYGLLGSFPEHEVRAEDGFQIDRMFKDKKLNKLWNKIEEAGLDEKEMKILKEELEHHQTKVDQYYAFVDNLHERREKTSEVENSVEHFLEDEVVTGEHDQKKKNLRGKDRVKNKSISNENESQRIEKIRVKHLELKDDFDTLADKVRAKLSEQEFTNAKAVRLWEMAKRADFTKEELSSLRAELNHFEHRMNKLHYFTSELESKQNPDEARPLKNKVAELQHKIEKIHNELRGRIARRTEL</sequence>
<dbReference type="GO" id="GO:0005783">
    <property type="term" value="C:endoplasmic reticulum"/>
    <property type="evidence" value="ECO:0007669"/>
    <property type="project" value="InterPro"/>
</dbReference>
<dbReference type="Gene3D" id="1.20.81.10">
    <property type="entry name" value="RAP domain"/>
    <property type="match status" value="3"/>
</dbReference>
<dbReference type="EnsemblMetazoa" id="XM_022803890">
    <property type="protein sequence ID" value="XP_022659625"/>
    <property type="gene ID" value="LOC111249683"/>
</dbReference>
<evidence type="ECO:0000313" key="7">
    <source>
        <dbReference type="Proteomes" id="UP000594260"/>
    </source>
</evidence>